<feature type="coiled-coil region" evidence="4">
    <location>
        <begin position="117"/>
        <end position="144"/>
    </location>
</feature>
<dbReference type="InterPro" id="IPR029787">
    <property type="entry name" value="Nucleotide_cyclase"/>
</dbReference>
<dbReference type="InterPro" id="IPR000160">
    <property type="entry name" value="GGDEF_dom"/>
</dbReference>
<dbReference type="FunFam" id="3.30.70.270:FF:000001">
    <property type="entry name" value="Diguanylate cyclase domain protein"/>
    <property type="match status" value="1"/>
</dbReference>
<feature type="modified residue" description="4-aspartylphosphate" evidence="3">
    <location>
        <position position="55"/>
    </location>
</feature>
<evidence type="ECO:0000256" key="2">
    <source>
        <dbReference type="ARBA" id="ARBA00034247"/>
    </source>
</evidence>
<comment type="catalytic activity">
    <reaction evidence="2">
        <text>2 GTP = 3',3'-c-di-GMP + 2 diphosphate</text>
        <dbReference type="Rhea" id="RHEA:24898"/>
        <dbReference type="ChEBI" id="CHEBI:33019"/>
        <dbReference type="ChEBI" id="CHEBI:37565"/>
        <dbReference type="ChEBI" id="CHEBI:58805"/>
        <dbReference type="EC" id="2.7.7.65"/>
    </reaction>
</comment>
<dbReference type="EMBL" id="NAAD01000033">
    <property type="protein sequence ID" value="ORJ54260.1"/>
    <property type="molecule type" value="Genomic_DNA"/>
</dbReference>
<gene>
    <name evidence="7" type="ORF">B5V00_15950</name>
</gene>
<dbReference type="Pfam" id="PF00990">
    <property type="entry name" value="GGDEF"/>
    <property type="match status" value="1"/>
</dbReference>
<dbReference type="PANTHER" id="PTHR45138">
    <property type="entry name" value="REGULATORY COMPONENTS OF SENSORY TRANSDUCTION SYSTEM"/>
    <property type="match status" value="1"/>
</dbReference>
<evidence type="ECO:0000313" key="7">
    <source>
        <dbReference type="EMBL" id="ORJ54260.1"/>
    </source>
</evidence>
<comment type="caution">
    <text evidence="7">The sequence shown here is derived from an EMBL/GenBank/DDBJ whole genome shotgun (WGS) entry which is preliminary data.</text>
</comment>
<dbReference type="GO" id="GO:0005886">
    <property type="term" value="C:plasma membrane"/>
    <property type="evidence" value="ECO:0007669"/>
    <property type="project" value="TreeGrafter"/>
</dbReference>
<dbReference type="Pfam" id="PF00072">
    <property type="entry name" value="Response_reg"/>
    <property type="match status" value="1"/>
</dbReference>
<dbReference type="SMART" id="SM00267">
    <property type="entry name" value="GGDEF"/>
    <property type="match status" value="1"/>
</dbReference>
<dbReference type="EC" id="2.7.7.65" evidence="1"/>
<dbReference type="Gene3D" id="3.40.50.2300">
    <property type="match status" value="1"/>
</dbReference>
<dbReference type="GO" id="GO:0000160">
    <property type="term" value="P:phosphorelay signal transduction system"/>
    <property type="evidence" value="ECO:0007669"/>
    <property type="project" value="InterPro"/>
</dbReference>
<sequence>MKSAILIIDDSKLARQQVIDILKEKSLFKFVYEAGDGIEGFKTALNRPIDLILCDVEMPGMDGFKFLRMMNSREELQDIPIIMLTGREDSETKVRGLEEGASDYVTKPFDPAEMIARVKVQLKIKSLQDKLKKSNQMLLELSHTDPLTGLNNRRFMMEGLAKEFERSQRKNAPLSMIMIDIDHFKTINDTYGHQKGDAVLQGLATLLKQHLRQYDTAARYGGEEFALILPETGIEEAAQVAERLRQATEKLVFEDLSQLRMTASFGIATTPADTVQSLDDLIREADYALYNAKRAGRNRVEAMVA</sequence>
<keyword evidence="8" id="KW-1185">Reference proteome</keyword>
<dbReference type="GO" id="GO:0052621">
    <property type="term" value="F:diguanylate cyclase activity"/>
    <property type="evidence" value="ECO:0007669"/>
    <property type="project" value="UniProtKB-EC"/>
</dbReference>
<evidence type="ECO:0000256" key="3">
    <source>
        <dbReference type="PROSITE-ProRule" id="PRU00169"/>
    </source>
</evidence>
<dbReference type="Proteomes" id="UP000193136">
    <property type="component" value="Unassembled WGS sequence"/>
</dbReference>
<evidence type="ECO:0000313" key="8">
    <source>
        <dbReference type="Proteomes" id="UP000193136"/>
    </source>
</evidence>
<evidence type="ECO:0000256" key="4">
    <source>
        <dbReference type="SAM" id="Coils"/>
    </source>
</evidence>
<evidence type="ECO:0000256" key="1">
    <source>
        <dbReference type="ARBA" id="ARBA00012528"/>
    </source>
</evidence>
<dbReference type="SUPFAM" id="SSF55073">
    <property type="entry name" value="Nucleotide cyclase"/>
    <property type="match status" value="1"/>
</dbReference>
<dbReference type="PANTHER" id="PTHR45138:SF9">
    <property type="entry name" value="DIGUANYLATE CYCLASE DGCM-RELATED"/>
    <property type="match status" value="1"/>
</dbReference>
<dbReference type="Gene3D" id="3.30.70.270">
    <property type="match status" value="1"/>
</dbReference>
<dbReference type="OrthoDB" id="9778432at2"/>
<dbReference type="PROSITE" id="PS50110">
    <property type="entry name" value="RESPONSE_REGULATORY"/>
    <property type="match status" value="1"/>
</dbReference>
<accession>A0A1X0XN25</accession>
<reference evidence="7 8" key="1">
    <citation type="submission" date="2017-03" db="EMBL/GenBank/DDBJ databases">
        <title>Genome sequence of Geothermobacter sp. EPR-M, Deep-Sea Iron Reducer.</title>
        <authorList>
            <person name="Tully B."/>
            <person name="Savalia P."/>
            <person name="Abuyen K."/>
            <person name="Baughan C."/>
            <person name="Romero E."/>
            <person name="Ronkowski C."/>
            <person name="Torres B."/>
            <person name="Tremblay J."/>
            <person name="Trujillo A."/>
            <person name="Tyler M."/>
            <person name="Perez-Rodriguez I."/>
            <person name="Amend J."/>
        </authorList>
    </citation>
    <scope>NUCLEOTIDE SEQUENCE [LARGE SCALE GENOMIC DNA]</scope>
    <source>
        <strain evidence="7 8">EPR-M</strain>
    </source>
</reference>
<dbReference type="CDD" id="cd01949">
    <property type="entry name" value="GGDEF"/>
    <property type="match status" value="1"/>
</dbReference>
<dbReference type="STRING" id="1969733.B5V00_15950"/>
<protein>
    <recommendedName>
        <fullName evidence="1">diguanylate cyclase</fullName>
        <ecNumber evidence="1">2.7.7.65</ecNumber>
    </recommendedName>
</protein>
<dbReference type="SUPFAM" id="SSF52172">
    <property type="entry name" value="CheY-like"/>
    <property type="match status" value="1"/>
</dbReference>
<evidence type="ECO:0000259" key="5">
    <source>
        <dbReference type="PROSITE" id="PS50110"/>
    </source>
</evidence>
<dbReference type="InterPro" id="IPR001789">
    <property type="entry name" value="Sig_transdc_resp-reg_receiver"/>
</dbReference>
<evidence type="ECO:0000259" key="6">
    <source>
        <dbReference type="PROSITE" id="PS50887"/>
    </source>
</evidence>
<keyword evidence="3" id="KW-0597">Phosphoprotein</keyword>
<dbReference type="PROSITE" id="PS50887">
    <property type="entry name" value="GGDEF"/>
    <property type="match status" value="1"/>
</dbReference>
<organism evidence="7 8">
    <name type="scientific">Geothermobacter hydrogeniphilus</name>
    <dbReference type="NCBI Taxonomy" id="1969733"/>
    <lineage>
        <taxon>Bacteria</taxon>
        <taxon>Pseudomonadati</taxon>
        <taxon>Thermodesulfobacteriota</taxon>
        <taxon>Desulfuromonadia</taxon>
        <taxon>Desulfuromonadales</taxon>
        <taxon>Geothermobacteraceae</taxon>
        <taxon>Geothermobacter</taxon>
    </lineage>
</organism>
<name>A0A1X0XN25_9BACT</name>
<dbReference type="InterPro" id="IPR050469">
    <property type="entry name" value="Diguanylate_Cyclase"/>
</dbReference>
<feature type="domain" description="Response regulatory" evidence="5">
    <location>
        <begin position="4"/>
        <end position="122"/>
    </location>
</feature>
<feature type="domain" description="GGDEF" evidence="6">
    <location>
        <begin position="172"/>
        <end position="305"/>
    </location>
</feature>
<dbReference type="GO" id="GO:1902201">
    <property type="term" value="P:negative regulation of bacterial-type flagellum-dependent cell motility"/>
    <property type="evidence" value="ECO:0007669"/>
    <property type="project" value="TreeGrafter"/>
</dbReference>
<dbReference type="InterPro" id="IPR011006">
    <property type="entry name" value="CheY-like_superfamily"/>
</dbReference>
<proteinExistence type="predicted"/>
<dbReference type="RefSeq" id="WP_085011804.1">
    <property type="nucleotide sequence ID" value="NZ_NAAD01000033.1"/>
</dbReference>
<dbReference type="SMART" id="SM00448">
    <property type="entry name" value="REC"/>
    <property type="match status" value="1"/>
</dbReference>
<keyword evidence="4" id="KW-0175">Coiled coil</keyword>
<dbReference type="GO" id="GO:0043709">
    <property type="term" value="P:cell adhesion involved in single-species biofilm formation"/>
    <property type="evidence" value="ECO:0007669"/>
    <property type="project" value="TreeGrafter"/>
</dbReference>
<dbReference type="NCBIfam" id="TIGR00254">
    <property type="entry name" value="GGDEF"/>
    <property type="match status" value="1"/>
</dbReference>
<dbReference type="AlphaFoldDB" id="A0A1X0XN25"/>
<dbReference type="InterPro" id="IPR043128">
    <property type="entry name" value="Rev_trsase/Diguanyl_cyclase"/>
</dbReference>